<evidence type="ECO:0000256" key="3">
    <source>
        <dbReference type="ARBA" id="ARBA00022722"/>
    </source>
</evidence>
<evidence type="ECO:0000313" key="14">
    <source>
        <dbReference type="Proteomes" id="UP000279236"/>
    </source>
</evidence>
<evidence type="ECO:0000256" key="12">
    <source>
        <dbReference type="SAM" id="MobiDB-lite"/>
    </source>
</evidence>
<dbReference type="GO" id="GO:0017005">
    <property type="term" value="F:3'-tyrosyl-DNA phosphodiesterase activity"/>
    <property type="evidence" value="ECO:0007669"/>
    <property type="project" value="TreeGrafter"/>
</dbReference>
<dbReference type="STRING" id="105984.A0A427XF71"/>
<dbReference type="AlphaFoldDB" id="A0A427XF71"/>
<feature type="active site" description="Proton donor/acceptor" evidence="9">
    <location>
        <position position="701"/>
    </location>
</feature>
<dbReference type="Gene3D" id="3.30.870.10">
    <property type="entry name" value="Endonuclease Chain A"/>
    <property type="match status" value="2"/>
</dbReference>
<feature type="site" description="Interaction with DNA" evidence="11">
    <location>
        <position position="752"/>
    </location>
</feature>
<feature type="active site" description="Nucleophile" evidence="9">
    <location>
        <position position="453"/>
    </location>
</feature>
<dbReference type="SUPFAM" id="SSF56024">
    <property type="entry name" value="Phospholipase D/nuclease"/>
    <property type="match status" value="2"/>
</dbReference>
<dbReference type="PANTHER" id="PTHR12415">
    <property type="entry name" value="TYROSYL-DNA PHOSPHODIESTERASE 1"/>
    <property type="match status" value="1"/>
</dbReference>
<reference evidence="13 14" key="1">
    <citation type="submission" date="2018-11" db="EMBL/GenBank/DDBJ databases">
        <title>Genome sequence of Apiotrichum porosum DSM 27194.</title>
        <authorList>
            <person name="Aliyu H."/>
            <person name="Gorte O."/>
            <person name="Ochsenreither K."/>
        </authorList>
    </citation>
    <scope>NUCLEOTIDE SEQUENCE [LARGE SCALE GENOMIC DNA]</scope>
    <source>
        <strain evidence="13 14">DSM 27194</strain>
    </source>
</reference>
<feature type="region of interest" description="Disordered" evidence="12">
    <location>
        <begin position="130"/>
        <end position="247"/>
    </location>
</feature>
<evidence type="ECO:0008006" key="15">
    <source>
        <dbReference type="Google" id="ProtNLM"/>
    </source>
</evidence>
<feature type="region of interest" description="Disordered" evidence="12">
    <location>
        <begin position="272"/>
        <end position="344"/>
    </location>
</feature>
<dbReference type="GO" id="GO:0003697">
    <property type="term" value="F:single-stranded DNA binding"/>
    <property type="evidence" value="ECO:0007669"/>
    <property type="project" value="TreeGrafter"/>
</dbReference>
<keyword evidence="7" id="KW-0234">DNA repair</keyword>
<gene>
    <name evidence="13" type="ORF">EHS24_003324</name>
</gene>
<organism evidence="13 14">
    <name type="scientific">Apiotrichum porosum</name>
    <dbReference type="NCBI Taxonomy" id="105984"/>
    <lineage>
        <taxon>Eukaryota</taxon>
        <taxon>Fungi</taxon>
        <taxon>Dikarya</taxon>
        <taxon>Basidiomycota</taxon>
        <taxon>Agaricomycotina</taxon>
        <taxon>Tremellomycetes</taxon>
        <taxon>Trichosporonales</taxon>
        <taxon>Trichosporonaceae</taxon>
        <taxon>Apiotrichum</taxon>
    </lineage>
</organism>
<dbReference type="InterPro" id="IPR010347">
    <property type="entry name" value="Tdp1"/>
</dbReference>
<dbReference type="InterPro" id="IPR003903">
    <property type="entry name" value="UIM_dom"/>
</dbReference>
<accession>A0A427XF71</accession>
<evidence type="ECO:0000256" key="5">
    <source>
        <dbReference type="ARBA" id="ARBA00022801"/>
    </source>
</evidence>
<evidence type="ECO:0000256" key="11">
    <source>
        <dbReference type="PIRSR" id="PIRSR610347-3"/>
    </source>
</evidence>
<evidence type="ECO:0000256" key="10">
    <source>
        <dbReference type="PIRSR" id="PIRSR610347-2"/>
    </source>
</evidence>
<keyword evidence="3" id="KW-0540">Nuclease</keyword>
<feature type="binding site" evidence="10">
    <location>
        <position position="703"/>
    </location>
    <ligand>
        <name>substrate</name>
    </ligand>
</feature>
<feature type="compositionally biased region" description="Acidic residues" evidence="12">
    <location>
        <begin position="169"/>
        <end position="179"/>
    </location>
</feature>
<feature type="region of interest" description="Disordered" evidence="12">
    <location>
        <begin position="70"/>
        <end position="93"/>
    </location>
</feature>
<feature type="compositionally biased region" description="Polar residues" evidence="12">
    <location>
        <begin position="135"/>
        <end position="146"/>
    </location>
</feature>
<dbReference type="Proteomes" id="UP000279236">
    <property type="component" value="Unassembled WGS sequence"/>
</dbReference>
<evidence type="ECO:0000313" key="13">
    <source>
        <dbReference type="EMBL" id="RSH77364.1"/>
    </source>
</evidence>
<feature type="region of interest" description="Disordered" evidence="12">
    <location>
        <begin position="715"/>
        <end position="735"/>
    </location>
</feature>
<evidence type="ECO:0000256" key="7">
    <source>
        <dbReference type="ARBA" id="ARBA00023204"/>
    </source>
</evidence>
<dbReference type="OrthoDB" id="47785at2759"/>
<keyword evidence="6" id="KW-0269">Exonuclease</keyword>
<evidence type="ECO:0000256" key="9">
    <source>
        <dbReference type="PIRSR" id="PIRSR610347-1"/>
    </source>
</evidence>
<dbReference type="GO" id="GO:0004527">
    <property type="term" value="F:exonuclease activity"/>
    <property type="evidence" value="ECO:0007669"/>
    <property type="project" value="UniProtKB-KW"/>
</dbReference>
<evidence type="ECO:0000256" key="2">
    <source>
        <dbReference type="ARBA" id="ARBA00010205"/>
    </source>
</evidence>
<protein>
    <recommendedName>
        <fullName evidence="15">Tyrosyl-DNA phosphodiesterase 1</fullName>
    </recommendedName>
</protein>
<feature type="compositionally biased region" description="Low complexity" evidence="12">
    <location>
        <begin position="276"/>
        <end position="325"/>
    </location>
</feature>
<dbReference type="GO" id="GO:0006281">
    <property type="term" value="P:DNA repair"/>
    <property type="evidence" value="ECO:0007669"/>
    <property type="project" value="UniProtKB-KW"/>
</dbReference>
<dbReference type="PROSITE" id="PS50330">
    <property type="entry name" value="UIM"/>
    <property type="match status" value="1"/>
</dbReference>
<dbReference type="GeneID" id="39587867"/>
<comment type="subcellular location">
    <subcellularLocation>
        <location evidence="1">Nucleus</location>
    </subcellularLocation>
</comment>
<dbReference type="RefSeq" id="XP_028472511.1">
    <property type="nucleotide sequence ID" value="XM_028619015.1"/>
</dbReference>
<evidence type="ECO:0000256" key="8">
    <source>
        <dbReference type="ARBA" id="ARBA00023242"/>
    </source>
</evidence>
<feature type="region of interest" description="Disordered" evidence="12">
    <location>
        <begin position="15"/>
        <end position="35"/>
    </location>
</feature>
<dbReference type="GO" id="GO:0003690">
    <property type="term" value="F:double-stranded DNA binding"/>
    <property type="evidence" value="ECO:0007669"/>
    <property type="project" value="TreeGrafter"/>
</dbReference>
<keyword evidence="14" id="KW-1185">Reference proteome</keyword>
<dbReference type="EMBL" id="RSCE01000016">
    <property type="protein sequence ID" value="RSH77364.1"/>
    <property type="molecule type" value="Genomic_DNA"/>
</dbReference>
<dbReference type="GO" id="GO:0005634">
    <property type="term" value="C:nucleus"/>
    <property type="evidence" value="ECO:0007669"/>
    <property type="project" value="UniProtKB-SubCell"/>
</dbReference>
<name>A0A427XF71_9TREE</name>
<feature type="compositionally biased region" description="Polar residues" evidence="12">
    <location>
        <begin position="231"/>
        <end position="246"/>
    </location>
</feature>
<proteinExistence type="inferred from homology"/>
<evidence type="ECO:0000256" key="6">
    <source>
        <dbReference type="ARBA" id="ARBA00022839"/>
    </source>
</evidence>
<comment type="similarity">
    <text evidence="2">Belongs to the tyrosyl-DNA phosphodiesterase family.</text>
</comment>
<sequence length="817" mass="89477">MGDRAERILARLEEGNDRFARTNGRGEAPPLGENPQFDLHVYDLYGDIDPRVVDVEELRRAAWRTMDTAAPNARPAHASSHLASSGGGGDDDLERALAMSRKEHLDQLGTRDAPVVIDDDEDEQLQRAIAMSTADGPNTNAPSRAQTPEEERRMIAEAMAASMQPQETVEVETDSDAEFEATNAVMEASRKSYRDEQERERKRRRTEDEPSSATAGPSSVAGPSRVAAVSPSPTLASGTATPTPSDIVTAAPAPVAVSKPLGGIDRAAMEKERLARQAARQGTTAAGSNNETSSSANATSSTAPSAQTAGGSASRPFSSSAPSPGTRLRDHPLQSTGPFPRDKAGEYYLDGELRHVHLGIGDPTTESVFTIRDVFAGHKHMNLLIISSYCWDHAWIENNRILPDPGLVPTIRITRPQTNDRTESRASSGKLQGMGNGEVWVYPTMNGWMGSEHMKFAFIFYKTGRLRIAIFTANMVDYDWDRIENTVFIQDFLPIKGKASLPRPEDLPDFPRQFKNLFLHLKIHKGIQMLSASHPFGRDLPLGNNVDFSGLARYDWSRVIVRLVMSVTGSYEGQQKMAQYGVCRLGTVLAEEGWVPGRSERLVADYQGSSCGLYTPNWFNTFYRLISGIDLATIARMHEVTTWDPTPPIKVVFPSLATVDNSIGGRPGGGTMFCGKAWNKAPAARPLFHDANSKRGGVLMHSKMLIGLFEPPPQTIGDKVSTNKNGKRPAHDTSEELSKVGGWVYVGSHNFSQAAWGTVNLKKTPKLSISNYELGIVFPLSRDRANAMANKVAPHKRPARPYGSTDVPWDQDHPDRR</sequence>
<feature type="binding site" evidence="10">
    <location>
        <position position="455"/>
    </location>
    <ligand>
        <name>substrate</name>
    </ligand>
</feature>
<dbReference type="CDD" id="cd09123">
    <property type="entry name" value="PLDc_Tdp1_2"/>
    <property type="match status" value="1"/>
</dbReference>
<dbReference type="Pfam" id="PF06087">
    <property type="entry name" value="Tyr-DNA_phospho"/>
    <property type="match status" value="1"/>
</dbReference>
<dbReference type="SMART" id="SM00726">
    <property type="entry name" value="UIM"/>
    <property type="match status" value="2"/>
</dbReference>
<feature type="region of interest" description="Disordered" evidence="12">
    <location>
        <begin position="789"/>
        <end position="817"/>
    </location>
</feature>
<evidence type="ECO:0000256" key="1">
    <source>
        <dbReference type="ARBA" id="ARBA00004123"/>
    </source>
</evidence>
<evidence type="ECO:0000256" key="4">
    <source>
        <dbReference type="ARBA" id="ARBA00022763"/>
    </source>
</evidence>
<feature type="compositionally biased region" description="Basic and acidic residues" evidence="12">
    <location>
        <begin position="188"/>
        <end position="208"/>
    </location>
</feature>
<keyword evidence="8" id="KW-0539">Nucleus</keyword>
<keyword evidence="4" id="KW-0227">DNA damage</keyword>
<comment type="caution">
    <text evidence="13">The sequence shown here is derived from an EMBL/GenBank/DDBJ whole genome shotgun (WGS) entry which is preliminary data.</text>
</comment>
<dbReference type="PANTHER" id="PTHR12415:SF0">
    <property type="entry name" value="TYROSYL-DNA PHOSPHODIESTERASE 1"/>
    <property type="match status" value="1"/>
</dbReference>
<dbReference type="Pfam" id="PF02809">
    <property type="entry name" value="UIM"/>
    <property type="match status" value="2"/>
</dbReference>
<keyword evidence="5" id="KW-0378">Hydrolase</keyword>